<dbReference type="GO" id="GO:0009231">
    <property type="term" value="P:riboflavin biosynthetic process"/>
    <property type="evidence" value="ECO:0007669"/>
    <property type="project" value="InterPro"/>
</dbReference>
<evidence type="ECO:0000313" key="3">
    <source>
        <dbReference type="Proteomes" id="UP001139157"/>
    </source>
</evidence>
<dbReference type="SUPFAM" id="SSF53597">
    <property type="entry name" value="Dihydrofolate reductase-like"/>
    <property type="match status" value="1"/>
</dbReference>
<dbReference type="InterPro" id="IPR050765">
    <property type="entry name" value="Riboflavin_Biosynth_HTPR"/>
</dbReference>
<dbReference type="PANTHER" id="PTHR38011:SF11">
    <property type="entry name" value="2,5-DIAMINO-6-RIBOSYLAMINO-4(3H)-PYRIMIDINONE 5'-PHOSPHATE REDUCTASE"/>
    <property type="match status" value="1"/>
</dbReference>
<reference evidence="2" key="1">
    <citation type="submission" date="2022-06" db="EMBL/GenBank/DDBJ databases">
        <title>Novel species in genus nocardia.</title>
        <authorList>
            <person name="Li F."/>
        </authorList>
    </citation>
    <scope>NUCLEOTIDE SEQUENCE</scope>
    <source>
        <strain evidence="2">CDC141</strain>
    </source>
</reference>
<organism evidence="2 3">
    <name type="scientific">Nocardia pulmonis</name>
    <dbReference type="NCBI Taxonomy" id="2951408"/>
    <lineage>
        <taxon>Bacteria</taxon>
        <taxon>Bacillati</taxon>
        <taxon>Actinomycetota</taxon>
        <taxon>Actinomycetes</taxon>
        <taxon>Mycobacteriales</taxon>
        <taxon>Nocardiaceae</taxon>
        <taxon>Nocardia</taxon>
    </lineage>
</organism>
<keyword evidence="3" id="KW-1185">Reference proteome</keyword>
<comment type="caution">
    <text evidence="2">The sequence shown here is derived from an EMBL/GenBank/DDBJ whole genome shotgun (WGS) entry which is preliminary data.</text>
</comment>
<dbReference type="AlphaFoldDB" id="A0A9X2EFV4"/>
<dbReference type="RefSeq" id="WP_251917576.1">
    <property type="nucleotide sequence ID" value="NZ_JAMRXG010000019.1"/>
</dbReference>
<dbReference type="InterPro" id="IPR002734">
    <property type="entry name" value="RibDG_C"/>
</dbReference>
<dbReference type="GO" id="GO:0008703">
    <property type="term" value="F:5-amino-6-(5-phosphoribosylamino)uracil reductase activity"/>
    <property type="evidence" value="ECO:0007669"/>
    <property type="project" value="InterPro"/>
</dbReference>
<feature type="domain" description="Bacterial bifunctional deaminase-reductase C-terminal" evidence="1">
    <location>
        <begin position="72"/>
        <end position="151"/>
    </location>
</feature>
<evidence type="ECO:0000313" key="2">
    <source>
        <dbReference type="EMBL" id="MCM6778113.1"/>
    </source>
</evidence>
<dbReference type="Gene3D" id="3.40.430.10">
    <property type="entry name" value="Dihydrofolate Reductase, subunit A"/>
    <property type="match status" value="1"/>
</dbReference>
<accession>A0A9X2EFV4</accession>
<evidence type="ECO:0000259" key="1">
    <source>
        <dbReference type="Pfam" id="PF01872"/>
    </source>
</evidence>
<dbReference type="Proteomes" id="UP001139157">
    <property type="component" value="Unassembled WGS sequence"/>
</dbReference>
<dbReference type="EMBL" id="JAMRXG010000019">
    <property type="protein sequence ID" value="MCM6778113.1"/>
    <property type="molecule type" value="Genomic_DNA"/>
</dbReference>
<name>A0A9X2EFV4_9NOCA</name>
<sequence length="179" mass="19839">MTRTIYYTGVTLDGFIATPDHSLDWLVTRDNDPDGPMGVNIFLPTIGAIAMGANTYQWILDHHPDDPWFYSVPSWVLTHRTFPERTDADIRFTQEPVPALHKQMTELAGDRDIWLVGGGDLVGQFADHGLLDEVCVSIAPVTIGAGAPLLPRHLELNLTELVRNGEFACARYQVVPSKS</sequence>
<protein>
    <submittedName>
        <fullName evidence="2">Dihydrofolate reductase family protein</fullName>
    </submittedName>
</protein>
<dbReference type="PANTHER" id="PTHR38011">
    <property type="entry name" value="DIHYDROFOLATE REDUCTASE FAMILY PROTEIN (AFU_ORTHOLOGUE AFUA_8G06820)"/>
    <property type="match status" value="1"/>
</dbReference>
<gene>
    <name evidence="2" type="ORF">NDR86_31970</name>
</gene>
<dbReference type="Pfam" id="PF01872">
    <property type="entry name" value="RibD_C"/>
    <property type="match status" value="1"/>
</dbReference>
<proteinExistence type="predicted"/>
<dbReference type="InterPro" id="IPR024072">
    <property type="entry name" value="DHFR-like_dom_sf"/>
</dbReference>